<dbReference type="GO" id="GO:0016491">
    <property type="term" value="F:oxidoreductase activity"/>
    <property type="evidence" value="ECO:0007669"/>
    <property type="project" value="InterPro"/>
</dbReference>
<protein>
    <submittedName>
        <fullName evidence="2">L-fucose dehydrogenase</fullName>
    </submittedName>
</protein>
<dbReference type="InterPro" id="IPR023210">
    <property type="entry name" value="NADP_OxRdtase_dom"/>
</dbReference>
<gene>
    <name evidence="2" type="primary">fucO</name>
    <name evidence="2" type="ORF">CQA01_32820</name>
</gene>
<dbReference type="Proteomes" id="UP000321301">
    <property type="component" value="Unassembled WGS sequence"/>
</dbReference>
<dbReference type="AlphaFoldDB" id="A0A512CEW8"/>
<dbReference type="InterPro" id="IPR036812">
    <property type="entry name" value="NAD(P)_OxRdtase_dom_sf"/>
</dbReference>
<dbReference type="RefSeq" id="WP_020888541.1">
    <property type="nucleotide sequence ID" value="NZ_BJYV01000016.1"/>
</dbReference>
<dbReference type="GO" id="GO:0005829">
    <property type="term" value="C:cytosol"/>
    <property type="evidence" value="ECO:0007669"/>
    <property type="project" value="TreeGrafter"/>
</dbReference>
<feature type="domain" description="NADP-dependent oxidoreductase" evidence="1">
    <location>
        <begin position="16"/>
        <end position="334"/>
    </location>
</feature>
<name>A0A512CEW8_9BACT</name>
<dbReference type="SUPFAM" id="SSF51430">
    <property type="entry name" value="NAD(P)-linked oxidoreductase"/>
    <property type="match status" value="1"/>
</dbReference>
<proteinExistence type="predicted"/>
<dbReference type="EMBL" id="BJYV01000016">
    <property type="protein sequence ID" value="GEO22748.1"/>
    <property type="molecule type" value="Genomic_DNA"/>
</dbReference>
<keyword evidence="3" id="KW-1185">Reference proteome</keyword>
<dbReference type="PANTHER" id="PTHR42686">
    <property type="entry name" value="GH17980P-RELATED"/>
    <property type="match status" value="1"/>
</dbReference>
<comment type="caution">
    <text evidence="2">The sequence shown here is derived from an EMBL/GenBank/DDBJ whole genome shotgun (WGS) entry which is preliminary data.</text>
</comment>
<dbReference type="PANTHER" id="PTHR42686:SF1">
    <property type="entry name" value="GH17980P-RELATED"/>
    <property type="match status" value="1"/>
</dbReference>
<evidence type="ECO:0000313" key="2">
    <source>
        <dbReference type="EMBL" id="GEO22748.1"/>
    </source>
</evidence>
<evidence type="ECO:0000259" key="1">
    <source>
        <dbReference type="Pfam" id="PF00248"/>
    </source>
</evidence>
<evidence type="ECO:0000313" key="3">
    <source>
        <dbReference type="Proteomes" id="UP000321301"/>
    </source>
</evidence>
<accession>A0A512CEW8</accession>
<sequence>MNTKPFGKTGLYFPSIIFGSSALGNLFQTYSKAEKKAILKEAFSKTSPYTVFDTAGKYGAGLALEVLGEFLAEEGIPQDKVIITNKLGWTRIPLTTPEPLFEPNIWKGIKHDAVQKISYNGILECFEKDNLLLKGYVPQLISLHDPDEFLAKAKTDKERDGLWKELLGAISAMKELKEAGKVKGIGVGAKDWKIIKEIYNQVPLDYVMVANSHSLIHHPPELMDFLEVLRKDEVGLIIAAVFQSGFLTGEDFFDYKKLDITDPEDQRKIQWRNSFFEVCERHDVAPFHACIQFSLAVPGVTSIALSVNKPELVEKNIMASETPLPQEFWKELKDKSLISDFPYL</sequence>
<organism evidence="2 3">
    <name type="scientific">Cyclobacterium qasimii</name>
    <dbReference type="NCBI Taxonomy" id="1350429"/>
    <lineage>
        <taxon>Bacteria</taxon>
        <taxon>Pseudomonadati</taxon>
        <taxon>Bacteroidota</taxon>
        <taxon>Cytophagia</taxon>
        <taxon>Cytophagales</taxon>
        <taxon>Cyclobacteriaceae</taxon>
        <taxon>Cyclobacterium</taxon>
    </lineage>
</organism>
<dbReference type="InterPro" id="IPR020471">
    <property type="entry name" value="AKR"/>
</dbReference>
<dbReference type="CDD" id="cd19152">
    <property type="entry name" value="AKR_AKR15A"/>
    <property type="match status" value="1"/>
</dbReference>
<dbReference type="Pfam" id="PF00248">
    <property type="entry name" value="Aldo_ket_red"/>
    <property type="match status" value="1"/>
</dbReference>
<reference evidence="2 3" key="1">
    <citation type="submission" date="2019-07" db="EMBL/GenBank/DDBJ databases">
        <title>Whole genome shotgun sequence of Cyclobacterium qasimii NBRC 106168.</title>
        <authorList>
            <person name="Hosoyama A."/>
            <person name="Uohara A."/>
            <person name="Ohji S."/>
            <person name="Ichikawa N."/>
        </authorList>
    </citation>
    <scope>NUCLEOTIDE SEQUENCE [LARGE SCALE GENOMIC DNA]</scope>
    <source>
        <strain evidence="2 3">NBRC 106168</strain>
    </source>
</reference>
<dbReference type="Gene3D" id="3.20.20.100">
    <property type="entry name" value="NADP-dependent oxidoreductase domain"/>
    <property type="match status" value="1"/>
</dbReference>